<sequence length="180" mass="21610">MKQHPTWEDIINLREKLIEQYNVYWFNNNLFHFSWWAIIILNIISIFVLWKLIDKKCLFELLTLGGITVYMGVIIDTITTNYVLTGYPTSLLPIFPSFFVSTNFILPSVYILIYQHFSSWKKYLIATIIFGVVGVLFEGFYRWMEVYEYINWNIFYSFITYVLLGIILKLIMNFFKKQQV</sequence>
<dbReference type="NCBIfam" id="NF041644">
    <property type="entry name" value="CBO0543_fam"/>
    <property type="match status" value="1"/>
</dbReference>
<gene>
    <name evidence="2" type="ORF">GLW05_18940</name>
</gene>
<name>A0A6I5A5Q6_9BACI</name>
<dbReference type="RefSeq" id="WP_160910172.1">
    <property type="nucleotide sequence ID" value="NZ_WMEQ01000019.1"/>
</dbReference>
<feature type="transmembrane region" description="Helical" evidence="1">
    <location>
        <begin position="155"/>
        <end position="175"/>
    </location>
</feature>
<reference evidence="2 3" key="1">
    <citation type="submission" date="2019-11" db="EMBL/GenBank/DDBJ databases">
        <title>Genome sequences of 17 halophilic strains isolated from different environments.</title>
        <authorList>
            <person name="Furrow R.E."/>
        </authorList>
    </citation>
    <scope>NUCLEOTIDE SEQUENCE [LARGE SCALE GENOMIC DNA]</scope>
    <source>
        <strain evidence="2 3">22514_16_FS</strain>
    </source>
</reference>
<dbReference type="AlphaFoldDB" id="A0A6I5A5Q6"/>
<comment type="caution">
    <text evidence="2">The sequence shown here is derived from an EMBL/GenBank/DDBJ whole genome shotgun (WGS) entry which is preliminary data.</text>
</comment>
<feature type="transmembrane region" description="Helical" evidence="1">
    <location>
        <begin position="33"/>
        <end position="50"/>
    </location>
</feature>
<protein>
    <submittedName>
        <fullName evidence="2">Uncharacterized protein</fullName>
    </submittedName>
</protein>
<dbReference type="InterPro" id="IPR048147">
    <property type="entry name" value="CBO0543-like"/>
</dbReference>
<accession>A0A6I5A5Q6</accession>
<keyword evidence="1" id="KW-0472">Membrane</keyword>
<evidence type="ECO:0000256" key="1">
    <source>
        <dbReference type="SAM" id="Phobius"/>
    </source>
</evidence>
<keyword evidence="1" id="KW-1133">Transmembrane helix</keyword>
<feature type="transmembrane region" description="Helical" evidence="1">
    <location>
        <begin position="123"/>
        <end position="143"/>
    </location>
</feature>
<feature type="transmembrane region" description="Helical" evidence="1">
    <location>
        <begin position="95"/>
        <end position="114"/>
    </location>
</feature>
<dbReference type="OrthoDB" id="1679483at2"/>
<dbReference type="Proteomes" id="UP000468638">
    <property type="component" value="Unassembled WGS sequence"/>
</dbReference>
<proteinExistence type="predicted"/>
<evidence type="ECO:0000313" key="2">
    <source>
        <dbReference type="EMBL" id="MYL35657.1"/>
    </source>
</evidence>
<dbReference type="EMBL" id="WMEQ01000019">
    <property type="protein sequence ID" value="MYL35657.1"/>
    <property type="molecule type" value="Genomic_DNA"/>
</dbReference>
<organism evidence="2 3">
    <name type="scientific">Pontibacillus yanchengensis</name>
    <dbReference type="NCBI Taxonomy" id="462910"/>
    <lineage>
        <taxon>Bacteria</taxon>
        <taxon>Bacillati</taxon>
        <taxon>Bacillota</taxon>
        <taxon>Bacilli</taxon>
        <taxon>Bacillales</taxon>
        <taxon>Bacillaceae</taxon>
        <taxon>Pontibacillus</taxon>
    </lineage>
</organism>
<feature type="transmembrane region" description="Helical" evidence="1">
    <location>
        <begin position="57"/>
        <end position="75"/>
    </location>
</feature>
<evidence type="ECO:0000313" key="3">
    <source>
        <dbReference type="Proteomes" id="UP000468638"/>
    </source>
</evidence>
<keyword evidence="1" id="KW-0812">Transmembrane</keyword>